<evidence type="ECO:0000313" key="2">
    <source>
        <dbReference type="Proteomes" id="UP000023152"/>
    </source>
</evidence>
<dbReference type="Proteomes" id="UP000023152">
    <property type="component" value="Unassembled WGS sequence"/>
</dbReference>
<comment type="caution">
    <text evidence="1">The sequence shown here is derived from an EMBL/GenBank/DDBJ whole genome shotgun (WGS) entry which is preliminary data.</text>
</comment>
<sequence>MEDKSKYFIFKMTKVFKYGDFDEILLETKQQTLFMSFHVAKTVVIQQKIVFAYKIVFASPICPNSFEKNIHDVLLFQYPISEWFLSFEPEQIVYPCRQSHHCCHWFAIIDANLLFYIYYLFVVSNRLQFRTITDIVNSIFFQIFFDLANQTKIIIQLLMK</sequence>
<protein>
    <submittedName>
        <fullName evidence="1">Uncharacterized protein</fullName>
    </submittedName>
</protein>
<organism evidence="1 2">
    <name type="scientific">Reticulomyxa filosa</name>
    <dbReference type="NCBI Taxonomy" id="46433"/>
    <lineage>
        <taxon>Eukaryota</taxon>
        <taxon>Sar</taxon>
        <taxon>Rhizaria</taxon>
        <taxon>Retaria</taxon>
        <taxon>Foraminifera</taxon>
        <taxon>Monothalamids</taxon>
        <taxon>Reticulomyxidae</taxon>
        <taxon>Reticulomyxa</taxon>
    </lineage>
</organism>
<accession>X6PEU8</accession>
<name>X6PEU8_RETFI</name>
<evidence type="ECO:0000313" key="1">
    <source>
        <dbReference type="EMBL" id="ETO36569.1"/>
    </source>
</evidence>
<keyword evidence="2" id="KW-1185">Reference proteome</keyword>
<dbReference type="EMBL" id="ASPP01000527">
    <property type="protein sequence ID" value="ETO36569.1"/>
    <property type="molecule type" value="Genomic_DNA"/>
</dbReference>
<dbReference type="AlphaFoldDB" id="X6PEU8"/>
<reference evidence="1 2" key="1">
    <citation type="journal article" date="2013" name="Curr. Biol.">
        <title>The Genome of the Foraminiferan Reticulomyxa filosa.</title>
        <authorList>
            <person name="Glockner G."/>
            <person name="Hulsmann N."/>
            <person name="Schleicher M."/>
            <person name="Noegel A.A."/>
            <person name="Eichinger L."/>
            <person name="Gallinger C."/>
            <person name="Pawlowski J."/>
            <person name="Sierra R."/>
            <person name="Euteneuer U."/>
            <person name="Pillet L."/>
            <person name="Moustafa A."/>
            <person name="Platzer M."/>
            <person name="Groth M."/>
            <person name="Szafranski K."/>
            <person name="Schliwa M."/>
        </authorList>
    </citation>
    <scope>NUCLEOTIDE SEQUENCE [LARGE SCALE GENOMIC DNA]</scope>
</reference>
<proteinExistence type="predicted"/>
<gene>
    <name evidence="1" type="ORF">RFI_00493</name>
</gene>